<dbReference type="Proteomes" id="UP001159363">
    <property type="component" value="Chromosome 16"/>
</dbReference>
<accession>A0ABQ9FZZ2</accession>
<reference evidence="2 3" key="1">
    <citation type="submission" date="2023-02" db="EMBL/GenBank/DDBJ databases">
        <title>LHISI_Scaffold_Assembly.</title>
        <authorList>
            <person name="Stuart O.P."/>
            <person name="Cleave R."/>
            <person name="Magrath M.J.L."/>
            <person name="Mikheyev A.S."/>
        </authorList>
    </citation>
    <scope>NUCLEOTIDE SEQUENCE [LARGE SCALE GENOMIC DNA]</scope>
    <source>
        <strain evidence="2">Daus_M_001</strain>
        <tissue evidence="2">Leg muscle</tissue>
    </source>
</reference>
<evidence type="ECO:0000313" key="2">
    <source>
        <dbReference type="EMBL" id="KAJ8865804.1"/>
    </source>
</evidence>
<evidence type="ECO:0000313" key="3">
    <source>
        <dbReference type="Proteomes" id="UP001159363"/>
    </source>
</evidence>
<feature type="region of interest" description="Disordered" evidence="1">
    <location>
        <begin position="170"/>
        <end position="191"/>
    </location>
</feature>
<organism evidence="2 3">
    <name type="scientific">Dryococelus australis</name>
    <dbReference type="NCBI Taxonomy" id="614101"/>
    <lineage>
        <taxon>Eukaryota</taxon>
        <taxon>Metazoa</taxon>
        <taxon>Ecdysozoa</taxon>
        <taxon>Arthropoda</taxon>
        <taxon>Hexapoda</taxon>
        <taxon>Insecta</taxon>
        <taxon>Pterygota</taxon>
        <taxon>Neoptera</taxon>
        <taxon>Polyneoptera</taxon>
        <taxon>Phasmatodea</taxon>
        <taxon>Verophasmatodea</taxon>
        <taxon>Anareolatae</taxon>
        <taxon>Phasmatidae</taxon>
        <taxon>Eurycanthinae</taxon>
        <taxon>Dryococelus</taxon>
    </lineage>
</organism>
<protein>
    <submittedName>
        <fullName evidence="2">Uncharacterized protein</fullName>
    </submittedName>
</protein>
<proteinExistence type="predicted"/>
<name>A0ABQ9FZZ2_9NEOP</name>
<evidence type="ECO:0000256" key="1">
    <source>
        <dbReference type="SAM" id="MobiDB-lite"/>
    </source>
</evidence>
<keyword evidence="3" id="KW-1185">Reference proteome</keyword>
<sequence>MRVIDASNSRGTIYKEAIAVIAGPERKELQGDSHASWEWALKVIRGRGGVVVRLLVSYLDEPGSIPAGIAPVYGNRAERCRWSVGFLGISRLSGSFVPALLLTHLASPKSNGFSLGQARQRSNFSLMWYTFYSGNNTVDYNKTTRWVAKPRLLEALQEMLSAGRRSQLFPVRRRDDKEGRPPGEERGLMAASTRVGSYDGSAFFTELK</sequence>
<feature type="compositionally biased region" description="Basic and acidic residues" evidence="1">
    <location>
        <begin position="172"/>
        <end position="187"/>
    </location>
</feature>
<gene>
    <name evidence="2" type="ORF">PR048_033326</name>
</gene>
<dbReference type="EMBL" id="JARBHB010000017">
    <property type="protein sequence ID" value="KAJ8865804.1"/>
    <property type="molecule type" value="Genomic_DNA"/>
</dbReference>
<comment type="caution">
    <text evidence="2">The sequence shown here is derived from an EMBL/GenBank/DDBJ whole genome shotgun (WGS) entry which is preliminary data.</text>
</comment>